<keyword evidence="3" id="KW-1185">Reference proteome</keyword>
<feature type="signal peptide" evidence="1">
    <location>
        <begin position="1"/>
        <end position="21"/>
    </location>
</feature>
<keyword evidence="1" id="KW-0732">Signal</keyword>
<sequence>MAVSSALFSLTVALLLNSGLALECHTCNSEEDVGCGLERFKPQFPTDDYAECDASSRRTLQELHSLVLPQLQPSEQPTNLPQQHQTCLKFKVTSKNSTHQVTFRGCSKQSCSSVQQLFLGASETRLEGCHECSNKNLCNAAPAAIGLSSALLAPLLALFSARRPI</sequence>
<comment type="caution">
    <text evidence="2">The sequence shown here is derived from an EMBL/GenBank/DDBJ whole genome shotgun (WGS) entry which is preliminary data.</text>
</comment>
<dbReference type="Proteomes" id="UP000494165">
    <property type="component" value="Unassembled WGS sequence"/>
</dbReference>
<dbReference type="InterPro" id="IPR045860">
    <property type="entry name" value="Snake_toxin-like_sf"/>
</dbReference>
<feature type="chain" id="PRO_5035852906" description="Protein quiver" evidence="1">
    <location>
        <begin position="22"/>
        <end position="165"/>
    </location>
</feature>
<reference evidence="2 3" key="1">
    <citation type="submission" date="2020-04" db="EMBL/GenBank/DDBJ databases">
        <authorList>
            <person name="Alioto T."/>
            <person name="Alioto T."/>
            <person name="Gomez Garrido J."/>
        </authorList>
    </citation>
    <scope>NUCLEOTIDE SEQUENCE [LARGE SCALE GENOMIC DNA]</scope>
</reference>
<organism evidence="2 3">
    <name type="scientific">Cloeon dipterum</name>
    <dbReference type="NCBI Taxonomy" id="197152"/>
    <lineage>
        <taxon>Eukaryota</taxon>
        <taxon>Metazoa</taxon>
        <taxon>Ecdysozoa</taxon>
        <taxon>Arthropoda</taxon>
        <taxon>Hexapoda</taxon>
        <taxon>Insecta</taxon>
        <taxon>Pterygota</taxon>
        <taxon>Palaeoptera</taxon>
        <taxon>Ephemeroptera</taxon>
        <taxon>Pisciforma</taxon>
        <taxon>Baetidae</taxon>
        <taxon>Cloeon</taxon>
    </lineage>
</organism>
<gene>
    <name evidence="2" type="ORF">CLODIP_2_CD03202</name>
</gene>
<dbReference type="AlphaFoldDB" id="A0A8S1E5R0"/>
<evidence type="ECO:0000313" key="3">
    <source>
        <dbReference type="Proteomes" id="UP000494165"/>
    </source>
</evidence>
<evidence type="ECO:0000313" key="2">
    <source>
        <dbReference type="EMBL" id="CAB3388302.1"/>
    </source>
</evidence>
<proteinExistence type="predicted"/>
<protein>
    <recommendedName>
        <fullName evidence="4">Protein quiver</fullName>
    </recommendedName>
</protein>
<dbReference type="Gene3D" id="2.10.60.10">
    <property type="entry name" value="CD59"/>
    <property type="match status" value="1"/>
</dbReference>
<name>A0A8S1E5R0_9INSE</name>
<dbReference type="EMBL" id="CADEPI010000740">
    <property type="protein sequence ID" value="CAB3388302.1"/>
    <property type="molecule type" value="Genomic_DNA"/>
</dbReference>
<evidence type="ECO:0000256" key="1">
    <source>
        <dbReference type="SAM" id="SignalP"/>
    </source>
</evidence>
<accession>A0A8S1E5R0</accession>
<evidence type="ECO:0008006" key="4">
    <source>
        <dbReference type="Google" id="ProtNLM"/>
    </source>
</evidence>